<name>A0A7S1F202_NOCSC</name>
<keyword evidence="1" id="KW-0812">Transmembrane</keyword>
<dbReference type="Gene3D" id="2.60.120.920">
    <property type="match status" value="1"/>
</dbReference>
<proteinExistence type="predicted"/>
<feature type="domain" description="SPRY" evidence="2">
    <location>
        <begin position="457"/>
        <end position="560"/>
    </location>
</feature>
<dbReference type="EMBL" id="HBFQ01017519">
    <property type="protein sequence ID" value="CAD8837858.1"/>
    <property type="molecule type" value="Transcribed_RNA"/>
</dbReference>
<dbReference type="InterPro" id="IPR013320">
    <property type="entry name" value="ConA-like_dom_sf"/>
</dbReference>
<evidence type="ECO:0000259" key="2">
    <source>
        <dbReference type="Pfam" id="PF00622"/>
    </source>
</evidence>
<dbReference type="SUPFAM" id="SSF49899">
    <property type="entry name" value="Concanavalin A-like lectins/glucanases"/>
    <property type="match status" value="1"/>
</dbReference>
<dbReference type="CDD" id="cd11709">
    <property type="entry name" value="SPRY"/>
    <property type="match status" value="1"/>
</dbReference>
<dbReference type="AlphaFoldDB" id="A0A7S1F202"/>
<dbReference type="Pfam" id="PF00622">
    <property type="entry name" value="SPRY"/>
    <property type="match status" value="1"/>
</dbReference>
<protein>
    <recommendedName>
        <fullName evidence="2">SPRY domain-containing protein</fullName>
    </recommendedName>
</protein>
<accession>A0A7S1F202</accession>
<dbReference type="SUPFAM" id="SSF101898">
    <property type="entry name" value="NHL repeat"/>
    <property type="match status" value="1"/>
</dbReference>
<evidence type="ECO:0000256" key="1">
    <source>
        <dbReference type="SAM" id="Phobius"/>
    </source>
</evidence>
<feature type="transmembrane region" description="Helical" evidence="1">
    <location>
        <begin position="29"/>
        <end position="52"/>
    </location>
</feature>
<gene>
    <name evidence="3" type="ORF">NSCI0253_LOCUS12206</name>
</gene>
<evidence type="ECO:0000313" key="3">
    <source>
        <dbReference type="EMBL" id="CAD8837858.1"/>
    </source>
</evidence>
<feature type="transmembrane region" description="Helical" evidence="1">
    <location>
        <begin position="678"/>
        <end position="699"/>
    </location>
</feature>
<organism evidence="3">
    <name type="scientific">Noctiluca scintillans</name>
    <name type="common">Sea sparkle</name>
    <name type="synonym">Red tide dinoflagellate</name>
    <dbReference type="NCBI Taxonomy" id="2966"/>
    <lineage>
        <taxon>Eukaryota</taxon>
        <taxon>Sar</taxon>
        <taxon>Alveolata</taxon>
        <taxon>Dinophyceae</taxon>
        <taxon>Noctilucales</taxon>
        <taxon>Noctilucaceae</taxon>
        <taxon>Noctiluca</taxon>
    </lineage>
</organism>
<sequence>MDNFKRAAKVPVPNLFRLPRRDVVVGNPYGLYCLTPLFTVVSTVFAMNLLILDWNLISTETHIEGVSGGCASLGELRVKGEHAPLHVAAVGEETQMANPSLPAVVGQDGLELMICRSPGSYLEFTPQPFQLSGAVSVDSFAGIWSAVQHNGFGYFGSDKLIKVHLETMEVNATSSEFPLLASAVMYQGHGYFGTISNPGQVVKFDLDTLEETVLTFNPGEEDVRSVLVLDGVGYFGVDTEPGMIIKVQLDSMRRLDSLTLLPGEDSLRGAVLHDGYGYWGTFTTPGQVVKVNLRTFQREGALHLKSGDDYVYAAVEHDGFGYFGTYTAPGRVVKVNLDTMRVSAVLRLQPGEDTCLSAVSHRGYGYFGTMAGVVQVELSTLFRVTSSKKSSWQGPVQASVLAGNDGFFGTRAMRAATSLTLHRGSPRYTTLKEHDLQVKTQLWATVTLGVPPGVVEHYEVQLRRDANALIGWATHSFESVDGFTFDVVGEDEHTWAVDLRRGVFFARGHITSISIPGAWSDTVIIGCTLNAVARTMRFTIDHVEFHVAALSTSQVFPAVSGEDCEWKFLNVGWGRPMRQMSEIVRMELRPPGPYPLAHTMVEGGQIPLNRATPHSLLWLSRQFSDGTVSIELNETAPDVPGTEVPCHSIWSTSGAGYCFRYNLARIKITTSDYHRHTFMGALGQIGGFTSAVYSVLRFINKRFQRLHDKQTGGSSIELSNVA</sequence>
<dbReference type="InterPro" id="IPR043136">
    <property type="entry name" value="B30.2/SPRY_sf"/>
</dbReference>
<reference evidence="3" key="1">
    <citation type="submission" date="2021-01" db="EMBL/GenBank/DDBJ databases">
        <authorList>
            <person name="Corre E."/>
            <person name="Pelletier E."/>
            <person name="Niang G."/>
            <person name="Scheremetjew M."/>
            <person name="Finn R."/>
            <person name="Kale V."/>
            <person name="Holt S."/>
            <person name="Cochrane G."/>
            <person name="Meng A."/>
            <person name="Brown T."/>
            <person name="Cohen L."/>
        </authorList>
    </citation>
    <scope>NUCLEOTIDE SEQUENCE</scope>
</reference>
<keyword evidence="1" id="KW-1133">Transmembrane helix</keyword>
<dbReference type="InterPro" id="IPR003877">
    <property type="entry name" value="SPRY_dom"/>
</dbReference>
<keyword evidence="1" id="KW-0472">Membrane</keyword>